<dbReference type="OrthoDB" id="981985at2"/>
<dbReference type="SUPFAM" id="SSF52058">
    <property type="entry name" value="L domain-like"/>
    <property type="match status" value="1"/>
</dbReference>
<dbReference type="KEGG" id="fpf:DCC35_16540"/>
<keyword evidence="1" id="KW-0433">Leucine-rich repeat</keyword>
<dbReference type="PANTHER" id="PTHR48051:SF1">
    <property type="entry name" value="RAS SUPPRESSOR PROTEIN 1"/>
    <property type="match status" value="1"/>
</dbReference>
<accession>A0A4D7K616</accession>
<dbReference type="InterPro" id="IPR001611">
    <property type="entry name" value="Leu-rich_rpt"/>
</dbReference>
<dbReference type="AlphaFoldDB" id="A0A4D7K616"/>
<evidence type="ECO:0000256" key="2">
    <source>
        <dbReference type="ARBA" id="ARBA00022737"/>
    </source>
</evidence>
<dbReference type="GO" id="GO:0005737">
    <property type="term" value="C:cytoplasm"/>
    <property type="evidence" value="ECO:0007669"/>
    <property type="project" value="TreeGrafter"/>
</dbReference>
<dbReference type="SMART" id="SM00369">
    <property type="entry name" value="LRR_TYP"/>
    <property type="match status" value="3"/>
</dbReference>
<dbReference type="InterPro" id="IPR003591">
    <property type="entry name" value="Leu-rich_rpt_typical-subtyp"/>
</dbReference>
<organism evidence="3 4">
    <name type="scientific">Mangrovivirga cuniculi</name>
    <dbReference type="NCBI Taxonomy" id="2715131"/>
    <lineage>
        <taxon>Bacteria</taxon>
        <taxon>Pseudomonadati</taxon>
        <taxon>Bacteroidota</taxon>
        <taxon>Cytophagia</taxon>
        <taxon>Cytophagales</taxon>
        <taxon>Mangrovivirgaceae</taxon>
        <taxon>Mangrovivirga</taxon>
    </lineage>
</organism>
<dbReference type="Pfam" id="PF13855">
    <property type="entry name" value="LRR_8"/>
    <property type="match status" value="1"/>
</dbReference>
<dbReference type="EMBL" id="CP028923">
    <property type="protein sequence ID" value="QCK16234.1"/>
    <property type="molecule type" value="Genomic_DNA"/>
</dbReference>
<keyword evidence="4" id="KW-1185">Reference proteome</keyword>
<evidence type="ECO:0000313" key="3">
    <source>
        <dbReference type="EMBL" id="QCK16234.1"/>
    </source>
</evidence>
<evidence type="ECO:0000256" key="1">
    <source>
        <dbReference type="ARBA" id="ARBA00022614"/>
    </source>
</evidence>
<proteinExistence type="predicted"/>
<name>A0A4D7K616_9BACT</name>
<keyword evidence="2" id="KW-0677">Repeat</keyword>
<sequence>MRKIFIILYLPVCILLTYCKNRSTDDFESKNITETGMEKRRECTSLDYDSLFALNTYFVGKDINDFEDDNNINFDEVKSVNSTAIKLNEKKLSNLRNLKWLDIQDQNIDNSVLENFYKNNCLQYLNIVYSNLKNLPAGLEKFQHLQYLKLRKNKIQEINEFPDISLIELDLSENIISSFEISGQSLESLSELHLNDNHLKDFPKSILKCENLETLFIGNNPINSIPKEIIKLKNLNYLYLHNIDLKEFPYFLKESTSLETIIFSKYIVDEDLEDSIREDFKPIRIEFVD</sequence>
<dbReference type="RefSeq" id="WP_137091828.1">
    <property type="nucleotide sequence ID" value="NZ_CP028923.1"/>
</dbReference>
<dbReference type="InterPro" id="IPR050216">
    <property type="entry name" value="LRR_domain-containing"/>
</dbReference>
<evidence type="ECO:0008006" key="5">
    <source>
        <dbReference type="Google" id="ProtNLM"/>
    </source>
</evidence>
<reference evidence="3 4" key="1">
    <citation type="submission" date="2018-04" db="EMBL/GenBank/DDBJ databases">
        <title>Complete genome uncultured novel isolate.</title>
        <authorList>
            <person name="Merlino G."/>
        </authorList>
    </citation>
    <scope>NUCLEOTIDE SEQUENCE [LARGE SCALE GENOMIC DNA]</scope>
    <source>
        <strain evidence="4">R1DC9</strain>
    </source>
</reference>
<dbReference type="PROSITE" id="PS51450">
    <property type="entry name" value="LRR"/>
    <property type="match status" value="1"/>
</dbReference>
<dbReference type="Gene3D" id="3.80.10.10">
    <property type="entry name" value="Ribonuclease Inhibitor"/>
    <property type="match status" value="1"/>
</dbReference>
<evidence type="ECO:0000313" key="4">
    <source>
        <dbReference type="Proteomes" id="UP000298616"/>
    </source>
</evidence>
<gene>
    <name evidence="3" type="ORF">DCC35_16540</name>
</gene>
<dbReference type="Proteomes" id="UP000298616">
    <property type="component" value="Chromosome"/>
</dbReference>
<protein>
    <recommendedName>
        <fullName evidence="5">Leucine-rich repeat domain-containing protein</fullName>
    </recommendedName>
</protein>
<dbReference type="InterPro" id="IPR032675">
    <property type="entry name" value="LRR_dom_sf"/>
</dbReference>
<dbReference type="PANTHER" id="PTHR48051">
    <property type="match status" value="1"/>
</dbReference>